<gene>
    <name evidence="2" type="ORF">BWK73_38515</name>
</gene>
<dbReference type="AlphaFoldDB" id="A0A1Y1QEG0"/>
<feature type="transmembrane region" description="Helical" evidence="1">
    <location>
        <begin position="38"/>
        <end position="61"/>
    </location>
</feature>
<evidence type="ECO:0000313" key="3">
    <source>
        <dbReference type="Proteomes" id="UP000192491"/>
    </source>
</evidence>
<protein>
    <submittedName>
        <fullName evidence="2">Uncharacterized protein</fullName>
    </submittedName>
</protein>
<organism evidence="2 3">
    <name type="scientific">Thiothrix lacustris</name>
    <dbReference type="NCBI Taxonomy" id="525917"/>
    <lineage>
        <taxon>Bacteria</taxon>
        <taxon>Pseudomonadati</taxon>
        <taxon>Pseudomonadota</taxon>
        <taxon>Gammaproteobacteria</taxon>
        <taxon>Thiotrichales</taxon>
        <taxon>Thiotrichaceae</taxon>
        <taxon>Thiothrix</taxon>
    </lineage>
</organism>
<sequence length="527" mass="57207">MSNNLTNAYALHAELTEIQKSLADEKATLRANKYAQQFFTVTTWIIYLLFAAAMYAAPLWVLQSFFTANSGNWVAITVLSVFLVGFPTALALGKHGGYKALSKRGVDPRWMGAIIAFFIASGIYFEITSATSQQQEKAHQQAATTLGAAITAPPTVAIDTSLADKIAKASKKLAQCQANLGKPGYKHCDGDKADVASLQASQAAASAASVQAVGVAVNAQQERMERERDSNALPIAKSFSELFGSTLATGAVIAALIASLIFEVSHSLTIYNEWRIKREIDVLQGQLKQLKINYFHQTGKQFDSTDFREGEIIDLVSMRENGKIEHFNDRLQDGVSPAPAAAKNDGAYSGTKIGFTANRSDDRPFYGFDDPKKQAALDALNLANGSEDRKTKTYRTANREGYEGFQDTALDAPVNPPTPVDSACTVHANQQQPTTRVAPCTVHGDDGVKEFTDDLYQKLKRMVEAGEVAPTYRPVKEVLKGWNVGTSDRHRQDIAGQALDRMAGEGALKPNPENNGSTIKKAKYILA</sequence>
<dbReference type="EMBL" id="MTEJ01000383">
    <property type="protein sequence ID" value="OQX03746.1"/>
    <property type="molecule type" value="Genomic_DNA"/>
</dbReference>
<keyword evidence="1" id="KW-0472">Membrane</keyword>
<feature type="transmembrane region" description="Helical" evidence="1">
    <location>
        <begin position="110"/>
        <end position="127"/>
    </location>
</feature>
<keyword evidence="1" id="KW-0812">Transmembrane</keyword>
<comment type="caution">
    <text evidence="2">The sequence shown here is derived from an EMBL/GenBank/DDBJ whole genome shotgun (WGS) entry which is preliminary data.</text>
</comment>
<name>A0A1Y1QEG0_9GAMM</name>
<feature type="transmembrane region" description="Helical" evidence="1">
    <location>
        <begin position="73"/>
        <end position="90"/>
    </location>
</feature>
<proteinExistence type="predicted"/>
<dbReference type="Proteomes" id="UP000192491">
    <property type="component" value="Unassembled WGS sequence"/>
</dbReference>
<keyword evidence="1" id="KW-1133">Transmembrane helix</keyword>
<evidence type="ECO:0000313" key="2">
    <source>
        <dbReference type="EMBL" id="OQX03746.1"/>
    </source>
</evidence>
<accession>A0A1Y1QEG0</accession>
<reference evidence="2 3" key="1">
    <citation type="submission" date="2017-01" db="EMBL/GenBank/DDBJ databases">
        <title>Novel large sulfur bacteria in the metagenomes of groundwater-fed chemosynthetic microbial mats in the Lake Huron basin.</title>
        <authorList>
            <person name="Sharrar A.M."/>
            <person name="Flood B.E."/>
            <person name="Bailey J.V."/>
            <person name="Jones D.S."/>
            <person name="Biddanda B."/>
            <person name="Ruberg S.A."/>
            <person name="Marcus D.N."/>
            <person name="Dick G.J."/>
        </authorList>
    </citation>
    <scope>NUCLEOTIDE SEQUENCE [LARGE SCALE GENOMIC DNA]</scope>
    <source>
        <strain evidence="2">A8</strain>
    </source>
</reference>
<evidence type="ECO:0000256" key="1">
    <source>
        <dbReference type="SAM" id="Phobius"/>
    </source>
</evidence>
<feature type="transmembrane region" description="Helical" evidence="1">
    <location>
        <begin position="242"/>
        <end position="262"/>
    </location>
</feature>